<keyword evidence="1" id="KW-0472">Membrane</keyword>
<protein>
    <submittedName>
        <fullName evidence="2">Uncharacterized protein</fullName>
    </submittedName>
</protein>
<keyword evidence="1" id="KW-1133">Transmembrane helix</keyword>
<dbReference type="Proteomes" id="UP001196413">
    <property type="component" value="Unassembled WGS sequence"/>
</dbReference>
<feature type="transmembrane region" description="Helical" evidence="1">
    <location>
        <begin position="50"/>
        <end position="70"/>
    </location>
</feature>
<dbReference type="EMBL" id="JAHQIW010007056">
    <property type="protein sequence ID" value="KAJ1371882.1"/>
    <property type="molecule type" value="Genomic_DNA"/>
</dbReference>
<keyword evidence="3" id="KW-1185">Reference proteome</keyword>
<accession>A0AAD5R931</accession>
<reference evidence="2" key="1">
    <citation type="submission" date="2021-06" db="EMBL/GenBank/DDBJ databases">
        <title>Parelaphostrongylus tenuis whole genome reference sequence.</title>
        <authorList>
            <person name="Garwood T.J."/>
            <person name="Larsen P.A."/>
            <person name="Fountain-Jones N.M."/>
            <person name="Garbe J.R."/>
            <person name="Macchietto M.G."/>
            <person name="Kania S.A."/>
            <person name="Gerhold R.W."/>
            <person name="Richards J.E."/>
            <person name="Wolf T.M."/>
        </authorList>
    </citation>
    <scope>NUCLEOTIDE SEQUENCE</scope>
    <source>
        <strain evidence="2">MNPRO001-30</strain>
        <tissue evidence="2">Meninges</tissue>
    </source>
</reference>
<proteinExistence type="predicted"/>
<evidence type="ECO:0000256" key="1">
    <source>
        <dbReference type="SAM" id="Phobius"/>
    </source>
</evidence>
<keyword evidence="1" id="KW-0812">Transmembrane</keyword>
<evidence type="ECO:0000313" key="2">
    <source>
        <dbReference type="EMBL" id="KAJ1371882.1"/>
    </source>
</evidence>
<evidence type="ECO:0000313" key="3">
    <source>
        <dbReference type="Proteomes" id="UP001196413"/>
    </source>
</evidence>
<organism evidence="2 3">
    <name type="scientific">Parelaphostrongylus tenuis</name>
    <name type="common">Meningeal worm</name>
    <dbReference type="NCBI Taxonomy" id="148309"/>
    <lineage>
        <taxon>Eukaryota</taxon>
        <taxon>Metazoa</taxon>
        <taxon>Ecdysozoa</taxon>
        <taxon>Nematoda</taxon>
        <taxon>Chromadorea</taxon>
        <taxon>Rhabditida</taxon>
        <taxon>Rhabditina</taxon>
        <taxon>Rhabditomorpha</taxon>
        <taxon>Strongyloidea</taxon>
        <taxon>Metastrongylidae</taxon>
        <taxon>Parelaphostrongylus</taxon>
    </lineage>
</organism>
<dbReference type="AlphaFoldDB" id="A0AAD5R931"/>
<gene>
    <name evidence="2" type="ORF">KIN20_033915</name>
</gene>
<name>A0AAD5R931_PARTN</name>
<comment type="caution">
    <text evidence="2">The sequence shown here is derived from an EMBL/GenBank/DDBJ whole genome shotgun (WGS) entry which is preliminary data.</text>
</comment>
<sequence>MGCATTVVSQDKDYMVLGPQNVVPLRRTNIVRYLANKSSILETEVNGGKVRSTVLGFGIFVLGILSRAVFQSKT</sequence>